<protein>
    <recommendedName>
        <fullName evidence="4">Proteinase inhibitor I42 chagasin domain-containing protein</fullName>
    </recommendedName>
</protein>
<comment type="caution">
    <text evidence="2">The sequence shown here is derived from an EMBL/GenBank/DDBJ whole genome shotgun (WGS) entry which is preliminary data.</text>
</comment>
<dbReference type="EMBL" id="PUHY01000006">
    <property type="protein sequence ID" value="PQO36315.1"/>
    <property type="molecule type" value="Genomic_DNA"/>
</dbReference>
<name>A0A2S8FVV9_9BACT</name>
<dbReference type="RefSeq" id="WP_105329605.1">
    <property type="nucleotide sequence ID" value="NZ_PUHY01000006.1"/>
</dbReference>
<evidence type="ECO:0000256" key="1">
    <source>
        <dbReference type="SAM" id="SignalP"/>
    </source>
</evidence>
<proteinExistence type="predicted"/>
<dbReference type="AlphaFoldDB" id="A0A2S8FVV9"/>
<dbReference type="OrthoDB" id="303212at2"/>
<evidence type="ECO:0000313" key="3">
    <source>
        <dbReference type="Proteomes" id="UP000238322"/>
    </source>
</evidence>
<gene>
    <name evidence="2" type="ORF">C5Y83_10420</name>
</gene>
<keyword evidence="1" id="KW-0732">Signal</keyword>
<evidence type="ECO:0008006" key="4">
    <source>
        <dbReference type="Google" id="ProtNLM"/>
    </source>
</evidence>
<sequence length="134" mass="15287">MKTWSRLLIVAFALSTICLSLKPAEAEDNVVGIIWEIGRKQKNGKVKWEARFRATPDKKLWSMGKADAPEVVGEWSGDEEKTNAKVPPHSDPRMQRFIGEYEFVLVKKVPKVWEGTFKHQSGVKIPIVIRLIED</sequence>
<dbReference type="Proteomes" id="UP000238322">
    <property type="component" value="Unassembled WGS sequence"/>
</dbReference>
<feature type="chain" id="PRO_5015522531" description="Proteinase inhibitor I42 chagasin domain-containing protein" evidence="1">
    <location>
        <begin position="27"/>
        <end position="134"/>
    </location>
</feature>
<evidence type="ECO:0000313" key="2">
    <source>
        <dbReference type="EMBL" id="PQO36315.1"/>
    </source>
</evidence>
<accession>A0A2S8FVV9</accession>
<feature type="signal peptide" evidence="1">
    <location>
        <begin position="1"/>
        <end position="26"/>
    </location>
</feature>
<organism evidence="2 3">
    <name type="scientific">Blastopirellula marina</name>
    <dbReference type="NCBI Taxonomy" id="124"/>
    <lineage>
        <taxon>Bacteria</taxon>
        <taxon>Pseudomonadati</taxon>
        <taxon>Planctomycetota</taxon>
        <taxon>Planctomycetia</taxon>
        <taxon>Pirellulales</taxon>
        <taxon>Pirellulaceae</taxon>
        <taxon>Blastopirellula</taxon>
    </lineage>
</organism>
<reference evidence="2 3" key="1">
    <citation type="submission" date="2018-02" db="EMBL/GenBank/DDBJ databases">
        <title>Comparative genomes isolates from brazilian mangrove.</title>
        <authorList>
            <person name="Araujo J.E."/>
            <person name="Taketani R.G."/>
            <person name="Silva M.C.P."/>
            <person name="Loureco M.V."/>
            <person name="Andreote F.D."/>
        </authorList>
    </citation>
    <scope>NUCLEOTIDE SEQUENCE [LARGE SCALE GENOMIC DNA]</scope>
    <source>
        <strain evidence="2 3">Hex-1 MGV</strain>
    </source>
</reference>